<dbReference type="InterPro" id="IPR010977">
    <property type="entry name" value="Aromatic_deC"/>
</dbReference>
<evidence type="ECO:0000256" key="11">
    <source>
        <dbReference type="PIRSR" id="PIRSR602129-50"/>
    </source>
</evidence>
<dbReference type="InterPro" id="IPR015421">
    <property type="entry name" value="PyrdxlP-dep_Trfase_major"/>
</dbReference>
<proteinExistence type="inferred from homology"/>
<name>A0A914CBC0_9BILA</name>
<organism evidence="13 14">
    <name type="scientific">Acrobeloides nanus</name>
    <dbReference type="NCBI Taxonomy" id="290746"/>
    <lineage>
        <taxon>Eukaryota</taxon>
        <taxon>Metazoa</taxon>
        <taxon>Ecdysozoa</taxon>
        <taxon>Nematoda</taxon>
        <taxon>Chromadorea</taxon>
        <taxon>Rhabditida</taxon>
        <taxon>Tylenchina</taxon>
        <taxon>Cephalobomorpha</taxon>
        <taxon>Cephaloboidea</taxon>
        <taxon>Cephalobidae</taxon>
        <taxon>Acrobeloides</taxon>
    </lineage>
</organism>
<evidence type="ECO:0000256" key="2">
    <source>
        <dbReference type="ARBA" id="ARBA00009533"/>
    </source>
</evidence>
<dbReference type="GO" id="GO:0042427">
    <property type="term" value="P:serotonin biosynthetic process"/>
    <property type="evidence" value="ECO:0007669"/>
    <property type="project" value="TreeGrafter"/>
</dbReference>
<evidence type="ECO:0000256" key="1">
    <source>
        <dbReference type="ARBA" id="ARBA00001933"/>
    </source>
</evidence>
<dbReference type="Gene3D" id="1.20.1340.10">
    <property type="entry name" value="dopa decarboxylase, N-terminal domain"/>
    <property type="match status" value="1"/>
</dbReference>
<dbReference type="PANTHER" id="PTHR11999">
    <property type="entry name" value="GROUP II PYRIDOXAL-5-PHOSPHATE DECARBOXYLASE"/>
    <property type="match status" value="1"/>
</dbReference>
<comment type="cofactor">
    <cofactor evidence="1 11 12">
        <name>pyridoxal 5'-phosphate</name>
        <dbReference type="ChEBI" id="CHEBI:597326"/>
    </cofactor>
</comment>
<dbReference type="GO" id="GO:0030170">
    <property type="term" value="F:pyridoxal phosphate binding"/>
    <property type="evidence" value="ECO:0007669"/>
    <property type="project" value="InterPro"/>
</dbReference>
<dbReference type="GO" id="GO:0019752">
    <property type="term" value="P:carboxylic acid metabolic process"/>
    <property type="evidence" value="ECO:0007669"/>
    <property type="project" value="InterPro"/>
</dbReference>
<keyword evidence="5" id="KW-0210">Decarboxylase</keyword>
<protein>
    <recommendedName>
        <fullName evidence="9">Aromatic-L-amino-acid decarboxylase</fullName>
        <ecNumber evidence="8">4.1.1.28</ecNumber>
    </recommendedName>
    <alternativeName>
        <fullName evidence="10">DOPA decarboxylase</fullName>
    </alternativeName>
</protein>
<dbReference type="EC" id="4.1.1.28" evidence="8"/>
<evidence type="ECO:0000256" key="3">
    <source>
        <dbReference type="ARBA" id="ARBA00011738"/>
    </source>
</evidence>
<dbReference type="GO" id="GO:0004058">
    <property type="term" value="F:aromatic-L-amino-acid decarboxylase activity"/>
    <property type="evidence" value="ECO:0007669"/>
    <property type="project" value="UniProtKB-EC"/>
</dbReference>
<sequence>MDAEAFRKYGKEMVDIVADYWDTMRQRQPLPEVKPGYIWDLVPKDPPAEPEPWSRIFADIEPVVFQGTTHWHHPHFFAYYPTACSYPSIMGDILSGGIASIGFTWKSSPAMTELEMVMTDWLAKSIGLPECFLNSDPGPGAGMIQCTASDATLIALLSARARAVSAMEQNGRLNWLYSTISRALPTKFNLREMMKKVEQPSQEKSQSPESQIINFEHHDPVYFTKLVAYCSDQAHSSVDKGIMLAGVRMRKIKSTKDAKFNNYSVEPEVLEAAIREDRAQGYIPFIYVATVGTTNTCGVDSLTKLGPICNREMIWLHVDAAYAGSYALCPEFRYLIEGIEMADSFNFNCHKAMMINFDCSPMWFKDAREAINYFNVDPTYLKHEHQAVASDYRHLQVALGRRFRALKVWFVLRSIGTAKIQEHLKIMVDRAIQFAELIEKDDRFELFVPQHLGLVCFRLKGSDDINERLNTIINDDRRIHLVPAKAHGVYFLRFAVCNSETTEEDVKYAYNVITELAQPLLHF</sequence>
<evidence type="ECO:0000256" key="4">
    <source>
        <dbReference type="ARBA" id="ARBA00022584"/>
    </source>
</evidence>
<reference evidence="14" key="1">
    <citation type="submission" date="2022-11" db="UniProtKB">
        <authorList>
            <consortium name="WormBaseParasite"/>
        </authorList>
    </citation>
    <scope>IDENTIFICATION</scope>
</reference>
<dbReference type="GO" id="GO:0005737">
    <property type="term" value="C:cytoplasm"/>
    <property type="evidence" value="ECO:0007669"/>
    <property type="project" value="TreeGrafter"/>
</dbReference>
<feature type="modified residue" description="N6-(pyridoxal phosphate)lysine" evidence="11">
    <location>
        <position position="351"/>
    </location>
</feature>
<accession>A0A914CBC0</accession>
<evidence type="ECO:0000313" key="14">
    <source>
        <dbReference type="WBParaSite" id="ACRNAN_Path_783.g2964.t1"/>
    </source>
</evidence>
<evidence type="ECO:0000256" key="12">
    <source>
        <dbReference type="RuleBase" id="RU000382"/>
    </source>
</evidence>
<dbReference type="AlphaFoldDB" id="A0A914CBC0"/>
<keyword evidence="6 11" id="KW-0663">Pyridoxal phosphate</keyword>
<dbReference type="Pfam" id="PF00282">
    <property type="entry name" value="Pyridoxal_deC"/>
    <property type="match status" value="2"/>
</dbReference>
<dbReference type="WBParaSite" id="ACRNAN_Path_783.g2964.t1">
    <property type="protein sequence ID" value="ACRNAN_Path_783.g2964.t1"/>
    <property type="gene ID" value="ACRNAN_Path_783.g2964"/>
</dbReference>
<keyword evidence="7 12" id="KW-0456">Lyase</keyword>
<dbReference type="PANTHER" id="PTHR11999:SF167">
    <property type="entry name" value="AROMATIC-L-AMINO-ACID DECARBOXYLASE"/>
    <property type="match status" value="1"/>
</dbReference>
<evidence type="ECO:0000256" key="8">
    <source>
        <dbReference type="ARBA" id="ARBA00038886"/>
    </source>
</evidence>
<dbReference type="InterPro" id="IPR015422">
    <property type="entry name" value="PyrdxlP-dep_Trfase_small"/>
</dbReference>
<keyword evidence="4" id="KW-0127">Catecholamine biosynthesis</keyword>
<dbReference type="SUPFAM" id="SSF53383">
    <property type="entry name" value="PLP-dependent transferases"/>
    <property type="match status" value="1"/>
</dbReference>
<dbReference type="GO" id="GO:0006520">
    <property type="term" value="P:amino acid metabolic process"/>
    <property type="evidence" value="ECO:0007669"/>
    <property type="project" value="InterPro"/>
</dbReference>
<dbReference type="InterPro" id="IPR002129">
    <property type="entry name" value="PyrdxlP-dep_de-COase"/>
</dbReference>
<evidence type="ECO:0000313" key="13">
    <source>
        <dbReference type="Proteomes" id="UP000887540"/>
    </source>
</evidence>
<dbReference type="PRINTS" id="PR00800">
    <property type="entry name" value="YHDCRBOXLASE"/>
</dbReference>
<dbReference type="Gene3D" id="3.40.640.10">
    <property type="entry name" value="Type I PLP-dependent aspartate aminotransferase-like (Major domain)"/>
    <property type="match status" value="1"/>
</dbReference>
<dbReference type="Proteomes" id="UP000887540">
    <property type="component" value="Unplaced"/>
</dbReference>
<evidence type="ECO:0000256" key="6">
    <source>
        <dbReference type="ARBA" id="ARBA00022898"/>
    </source>
</evidence>
<comment type="subunit">
    <text evidence="3">Homodimer.</text>
</comment>
<evidence type="ECO:0000256" key="7">
    <source>
        <dbReference type="ARBA" id="ARBA00023239"/>
    </source>
</evidence>
<comment type="similarity">
    <text evidence="2 12">Belongs to the group II decarboxylase family.</text>
</comment>
<evidence type="ECO:0000256" key="10">
    <source>
        <dbReference type="ARBA" id="ARBA00041275"/>
    </source>
</evidence>
<evidence type="ECO:0000256" key="5">
    <source>
        <dbReference type="ARBA" id="ARBA00022793"/>
    </source>
</evidence>
<dbReference type="Gene3D" id="3.90.1150.10">
    <property type="entry name" value="Aspartate Aminotransferase, domain 1"/>
    <property type="match status" value="1"/>
</dbReference>
<evidence type="ECO:0000256" key="9">
    <source>
        <dbReference type="ARBA" id="ARBA00040968"/>
    </source>
</evidence>
<dbReference type="GO" id="GO:0042423">
    <property type="term" value="P:catecholamine biosynthetic process"/>
    <property type="evidence" value="ECO:0007669"/>
    <property type="project" value="UniProtKB-KW"/>
</dbReference>
<dbReference type="InterPro" id="IPR015424">
    <property type="entry name" value="PyrdxlP-dep_Trfase"/>
</dbReference>
<keyword evidence="13" id="KW-1185">Reference proteome</keyword>